<feature type="domain" description="GHMP kinase C-terminal" evidence="20">
    <location>
        <begin position="304"/>
        <end position="355"/>
    </location>
</feature>
<dbReference type="GeneID" id="8231231"/>
<dbReference type="SUPFAM" id="SSF55060">
    <property type="entry name" value="GHMP Kinase, C-terminal domain"/>
    <property type="match status" value="1"/>
</dbReference>
<keyword evidence="13 18" id="KW-0756">Sterol biosynthesis</keyword>
<reference evidence="22" key="3">
    <citation type="submission" date="2021-02" db="UniProtKB">
        <authorList>
            <consortium name="EnsemblMetazoa"/>
        </authorList>
    </citation>
    <scope>IDENTIFICATION</scope>
    <source>
        <strain evidence="22">USDA</strain>
    </source>
</reference>
<dbReference type="VEuPathDB" id="VectorBase:PHUM448520"/>
<sequence>MNYPASKPFKFNLSAPGKIILFGEYSVVFNKPALAGALCLRTRLHFEENSSGIVHVKFSALNLEKEFDLTDVKNYFTGTHQNENWGEYLARLNNGIRNLCLKTLSESQNNCLLAFFHCFQNCMNFSRGFKIEINSELPVGCGVGSSASFSVVLSAAFLLYQHHLKGSQNVSELVRRNNNGICDFVDEFKNTVSEMSYSCEKIFHGSPSGVDNTTILHGALLKFIKSNEGHNQMEMINTKSTIRILLVNTNVPRSTKTLVENVRKLKNRHPEIIENVLKGMEAIALNAVSILKCENTSKCSENFISHFGELISLNHNLLRVLGVSHPALEEIIQIASKYDLHAKLTGGGGGGFAFVYLPDNTETCKIKDVKKELESSGYTVLEVSLGGSGLIIEEFI</sequence>
<keyword evidence="11" id="KW-0460">Magnesium</keyword>
<dbReference type="OrthoDB" id="1652964at2759"/>
<reference evidence="21" key="1">
    <citation type="submission" date="2007-04" db="EMBL/GenBank/DDBJ databases">
        <title>Annotation of Pediculus humanus corporis strain USDA.</title>
        <authorList>
            <person name="Kirkness E."/>
            <person name="Hannick L."/>
            <person name="Hass B."/>
            <person name="Bruggner R."/>
            <person name="Lawson D."/>
            <person name="Bidwell S."/>
            <person name="Joardar V."/>
            <person name="Caler E."/>
            <person name="Walenz B."/>
            <person name="Inman J."/>
            <person name="Schobel S."/>
            <person name="Galinsky K."/>
            <person name="Amedeo P."/>
            <person name="Strausberg R."/>
        </authorList>
    </citation>
    <scope>NUCLEOTIDE SEQUENCE</scope>
    <source>
        <strain evidence="21">USDA</strain>
    </source>
</reference>
<dbReference type="Pfam" id="PF08544">
    <property type="entry name" value="GHMP_kinases_C"/>
    <property type="match status" value="1"/>
</dbReference>
<dbReference type="EnsemblMetazoa" id="PHUM448520-RA">
    <property type="protein sequence ID" value="PHUM448520-PA"/>
    <property type="gene ID" value="PHUM448520"/>
</dbReference>
<proteinExistence type="inferred from homology"/>
<dbReference type="InterPro" id="IPR020568">
    <property type="entry name" value="Ribosomal_Su5_D2-typ_SF"/>
</dbReference>
<dbReference type="STRING" id="121224.E0VU98"/>
<organism>
    <name type="scientific">Pediculus humanus subsp. corporis</name>
    <name type="common">Body louse</name>
    <dbReference type="NCBI Taxonomy" id="121224"/>
    <lineage>
        <taxon>Eukaryota</taxon>
        <taxon>Metazoa</taxon>
        <taxon>Ecdysozoa</taxon>
        <taxon>Arthropoda</taxon>
        <taxon>Hexapoda</taxon>
        <taxon>Insecta</taxon>
        <taxon>Pterygota</taxon>
        <taxon>Neoptera</taxon>
        <taxon>Paraneoptera</taxon>
        <taxon>Psocodea</taxon>
        <taxon>Troctomorpha</taxon>
        <taxon>Phthiraptera</taxon>
        <taxon>Anoplura</taxon>
        <taxon>Pediculidae</taxon>
        <taxon>Pediculus</taxon>
    </lineage>
</organism>
<dbReference type="InParanoid" id="E0VU98"/>
<evidence type="ECO:0000256" key="6">
    <source>
        <dbReference type="ARBA" id="ARBA00022679"/>
    </source>
</evidence>
<evidence type="ECO:0000256" key="7">
    <source>
        <dbReference type="ARBA" id="ARBA00022723"/>
    </source>
</evidence>
<dbReference type="RefSeq" id="XP_002429692.1">
    <property type="nucleotide sequence ID" value="XM_002429647.1"/>
</dbReference>
<dbReference type="Gene3D" id="3.30.70.890">
    <property type="entry name" value="GHMP kinase, C-terminal domain"/>
    <property type="match status" value="1"/>
</dbReference>
<dbReference type="GO" id="GO:0005524">
    <property type="term" value="F:ATP binding"/>
    <property type="evidence" value="ECO:0007669"/>
    <property type="project" value="UniProtKB-KW"/>
</dbReference>
<dbReference type="Gene3D" id="3.30.230.10">
    <property type="match status" value="1"/>
</dbReference>
<evidence type="ECO:0000256" key="4">
    <source>
        <dbReference type="ARBA" id="ARBA00022490"/>
    </source>
</evidence>
<dbReference type="PANTHER" id="PTHR43290:SF2">
    <property type="entry name" value="MEVALONATE KINASE"/>
    <property type="match status" value="1"/>
</dbReference>
<keyword evidence="6 18" id="KW-0808">Transferase</keyword>
<evidence type="ECO:0000313" key="23">
    <source>
        <dbReference type="Proteomes" id="UP000009046"/>
    </source>
</evidence>
<evidence type="ECO:0000256" key="12">
    <source>
        <dbReference type="ARBA" id="ARBA00022955"/>
    </source>
</evidence>
<reference evidence="21" key="2">
    <citation type="submission" date="2007-04" db="EMBL/GenBank/DDBJ databases">
        <title>The genome of the human body louse.</title>
        <authorList>
            <consortium name="The Human Body Louse Genome Consortium"/>
            <person name="Kirkness E."/>
            <person name="Walenz B."/>
            <person name="Hass B."/>
            <person name="Bruggner R."/>
            <person name="Strausberg R."/>
        </authorList>
    </citation>
    <scope>NUCLEOTIDE SEQUENCE</scope>
    <source>
        <strain evidence="21">USDA</strain>
    </source>
</reference>
<evidence type="ECO:0000256" key="9">
    <source>
        <dbReference type="ARBA" id="ARBA00022777"/>
    </source>
</evidence>
<keyword evidence="16 18" id="KW-0753">Steroid metabolism</keyword>
<dbReference type="CTD" id="8231231"/>
<evidence type="ECO:0000256" key="1">
    <source>
        <dbReference type="ARBA" id="ARBA00004496"/>
    </source>
</evidence>
<evidence type="ECO:0000256" key="15">
    <source>
        <dbReference type="ARBA" id="ARBA00023166"/>
    </source>
</evidence>
<comment type="pathway">
    <text evidence="17 18">Isoprenoid biosynthesis; isopentenyl diphosphate biosynthesis via mevalonate pathway; isopentenyl diphosphate from (R)-mevalonate: step 1/3.</text>
</comment>
<keyword evidence="8 18" id="KW-0547">Nucleotide-binding</keyword>
<dbReference type="GO" id="GO:0005829">
    <property type="term" value="C:cytosol"/>
    <property type="evidence" value="ECO:0007669"/>
    <property type="project" value="TreeGrafter"/>
</dbReference>
<dbReference type="KEGG" id="phu:Phum_PHUM448520"/>
<dbReference type="InterPro" id="IPR006205">
    <property type="entry name" value="Mev_gal_kin"/>
</dbReference>
<keyword evidence="23" id="KW-1185">Reference proteome</keyword>
<keyword evidence="4 18" id="KW-0963">Cytoplasm</keyword>
<evidence type="ECO:0000259" key="19">
    <source>
        <dbReference type="Pfam" id="PF00288"/>
    </source>
</evidence>
<evidence type="ECO:0000259" key="20">
    <source>
        <dbReference type="Pfam" id="PF08544"/>
    </source>
</evidence>
<name>E0VU98_PEDHC</name>
<evidence type="ECO:0000256" key="14">
    <source>
        <dbReference type="ARBA" id="ARBA00023098"/>
    </source>
</evidence>
<evidence type="ECO:0000256" key="11">
    <source>
        <dbReference type="ARBA" id="ARBA00022842"/>
    </source>
</evidence>
<dbReference type="UniPathway" id="UPA00057">
    <property type="reaction ID" value="UER00098"/>
</dbReference>
<keyword evidence="12 18" id="KW-0752">Steroid biosynthesis</keyword>
<dbReference type="PRINTS" id="PR00959">
    <property type="entry name" value="MEVGALKINASE"/>
</dbReference>
<dbReference type="AlphaFoldDB" id="E0VU98"/>
<dbReference type="EMBL" id="AAZO01005473">
    <property type="status" value="NOT_ANNOTATED_CDS"/>
    <property type="molecule type" value="Genomic_DNA"/>
</dbReference>
<dbReference type="InterPro" id="IPR014721">
    <property type="entry name" value="Ribsml_uS5_D2-typ_fold_subgr"/>
</dbReference>
<keyword evidence="15 18" id="KW-1207">Sterol metabolism</keyword>
<dbReference type="OMA" id="LMDFNHG"/>
<dbReference type="HOGENOM" id="CLU_017814_0_1_1"/>
<dbReference type="EC" id="2.7.1.36" evidence="3 18"/>
<dbReference type="Pfam" id="PF00288">
    <property type="entry name" value="GHMP_kinases_N"/>
    <property type="match status" value="1"/>
</dbReference>
<dbReference type="FunFam" id="3.30.70.890:FF:000003">
    <property type="entry name" value="Mevalonate kinase"/>
    <property type="match status" value="1"/>
</dbReference>
<protein>
    <recommendedName>
        <fullName evidence="3 18">Mevalonate kinase</fullName>
        <shortName evidence="18">MK</shortName>
        <ecNumber evidence="3 18">2.7.1.36</ecNumber>
    </recommendedName>
</protein>
<dbReference type="InterPro" id="IPR006204">
    <property type="entry name" value="GHMP_kinase_N_dom"/>
</dbReference>
<evidence type="ECO:0000313" key="22">
    <source>
        <dbReference type="EnsemblMetazoa" id="PHUM448520-PA"/>
    </source>
</evidence>
<evidence type="ECO:0000256" key="18">
    <source>
        <dbReference type="RuleBase" id="RU363087"/>
    </source>
</evidence>
<keyword evidence="9 18" id="KW-0418">Kinase</keyword>
<accession>E0VU98</accession>
<comment type="similarity">
    <text evidence="2 18">Belongs to the GHMP kinase family. Mevalonate kinase subfamily.</text>
</comment>
<evidence type="ECO:0000256" key="13">
    <source>
        <dbReference type="ARBA" id="ARBA00023011"/>
    </source>
</evidence>
<dbReference type="InterPro" id="IPR036554">
    <property type="entry name" value="GHMP_kinase_C_sf"/>
</dbReference>
<evidence type="ECO:0000256" key="17">
    <source>
        <dbReference type="ARBA" id="ARBA00029438"/>
    </source>
</evidence>
<evidence type="ECO:0000256" key="10">
    <source>
        <dbReference type="ARBA" id="ARBA00022840"/>
    </source>
</evidence>
<dbReference type="eggNOG" id="KOG1511">
    <property type="taxonomic scope" value="Eukaryota"/>
</dbReference>
<dbReference type="PANTHER" id="PTHR43290">
    <property type="entry name" value="MEVALONATE KINASE"/>
    <property type="match status" value="1"/>
</dbReference>
<gene>
    <name evidence="22" type="primary">8231231</name>
    <name evidence="21" type="ORF">Phum_PHUM448520</name>
</gene>
<dbReference type="Proteomes" id="UP000009046">
    <property type="component" value="Unassembled WGS sequence"/>
</dbReference>
<dbReference type="GO" id="GO:0046872">
    <property type="term" value="F:metal ion binding"/>
    <property type="evidence" value="ECO:0007669"/>
    <property type="project" value="UniProtKB-KW"/>
</dbReference>
<evidence type="ECO:0000256" key="16">
    <source>
        <dbReference type="ARBA" id="ARBA00023221"/>
    </source>
</evidence>
<keyword evidence="7" id="KW-0479">Metal-binding</keyword>
<evidence type="ECO:0000256" key="3">
    <source>
        <dbReference type="ARBA" id="ARBA00012103"/>
    </source>
</evidence>
<dbReference type="GO" id="GO:0019287">
    <property type="term" value="P:isopentenyl diphosphate biosynthetic process, mevalonate pathway"/>
    <property type="evidence" value="ECO:0007669"/>
    <property type="project" value="UniProtKB-UniPathway"/>
</dbReference>
<evidence type="ECO:0000256" key="2">
    <source>
        <dbReference type="ARBA" id="ARBA00006495"/>
    </source>
</evidence>
<dbReference type="EMBL" id="DS235784">
    <property type="protein sequence ID" value="EEB16954.1"/>
    <property type="molecule type" value="Genomic_DNA"/>
</dbReference>
<evidence type="ECO:0000313" key="21">
    <source>
        <dbReference type="EMBL" id="EEB16954.1"/>
    </source>
</evidence>
<dbReference type="FunCoup" id="E0VU98">
    <property type="interactions" value="1295"/>
</dbReference>
<keyword evidence="14 18" id="KW-0443">Lipid metabolism</keyword>
<comment type="subcellular location">
    <subcellularLocation>
        <location evidence="1 18">Cytoplasm</location>
    </subcellularLocation>
</comment>
<comment type="catalytic activity">
    <reaction evidence="18">
        <text>(R)-mevalonate + ATP = (R)-5-phosphomevalonate + ADP + H(+)</text>
        <dbReference type="Rhea" id="RHEA:17065"/>
        <dbReference type="ChEBI" id="CHEBI:15378"/>
        <dbReference type="ChEBI" id="CHEBI:30616"/>
        <dbReference type="ChEBI" id="CHEBI:36464"/>
        <dbReference type="ChEBI" id="CHEBI:58146"/>
        <dbReference type="ChEBI" id="CHEBI:456216"/>
        <dbReference type="EC" id="2.7.1.36"/>
    </reaction>
</comment>
<dbReference type="GO" id="GO:0004496">
    <property type="term" value="F:mevalonate kinase activity"/>
    <property type="evidence" value="ECO:0007669"/>
    <property type="project" value="UniProtKB-EC"/>
</dbReference>
<dbReference type="NCBIfam" id="TIGR00549">
    <property type="entry name" value="mevalon_kin"/>
    <property type="match status" value="1"/>
</dbReference>
<keyword evidence="10 18" id="KW-0067">ATP-binding</keyword>
<dbReference type="SUPFAM" id="SSF54211">
    <property type="entry name" value="Ribosomal protein S5 domain 2-like"/>
    <property type="match status" value="1"/>
</dbReference>
<keyword evidence="5 18" id="KW-0444">Lipid biosynthesis</keyword>
<evidence type="ECO:0000256" key="5">
    <source>
        <dbReference type="ARBA" id="ARBA00022516"/>
    </source>
</evidence>
<feature type="domain" description="GHMP kinase N-terminal" evidence="19">
    <location>
        <begin position="115"/>
        <end position="164"/>
    </location>
</feature>
<dbReference type="GO" id="GO:0006695">
    <property type="term" value="P:cholesterol biosynthetic process"/>
    <property type="evidence" value="ECO:0007669"/>
    <property type="project" value="TreeGrafter"/>
</dbReference>
<evidence type="ECO:0000256" key="8">
    <source>
        <dbReference type="ARBA" id="ARBA00022741"/>
    </source>
</evidence>
<dbReference type="InterPro" id="IPR013750">
    <property type="entry name" value="GHMP_kinase_C_dom"/>
</dbReference>